<feature type="domain" description="RsbT co-antagonist protein RsbRD N-terminal" evidence="3">
    <location>
        <begin position="33"/>
        <end position="181"/>
    </location>
</feature>
<dbReference type="PANTHER" id="PTHR33744:SF1">
    <property type="entry name" value="DNA-BINDING TRANSCRIPTIONAL ACTIVATOR ADER"/>
    <property type="match status" value="1"/>
</dbReference>
<dbReference type="InterPro" id="IPR041522">
    <property type="entry name" value="CdaR_GGDEF"/>
</dbReference>
<reference evidence="5 6" key="1">
    <citation type="submission" date="2019-03" db="EMBL/GenBank/DDBJ databases">
        <title>Genomic Encyclopedia of Type Strains, Phase IV (KMG-IV): sequencing the most valuable type-strain genomes for metagenomic binning, comparative biology and taxonomic classification.</title>
        <authorList>
            <person name="Goeker M."/>
        </authorList>
    </citation>
    <scope>NUCLEOTIDE SEQUENCE [LARGE SCALE GENOMIC DNA]</scope>
    <source>
        <strain evidence="5 6">DSM 45765</strain>
    </source>
</reference>
<evidence type="ECO:0000259" key="4">
    <source>
        <dbReference type="Pfam" id="PF17853"/>
    </source>
</evidence>
<name>A0A4R2QIJ3_9PSEU</name>
<dbReference type="Pfam" id="PF17853">
    <property type="entry name" value="GGDEF_2"/>
    <property type="match status" value="1"/>
</dbReference>
<dbReference type="InterPro" id="IPR042070">
    <property type="entry name" value="PucR_C-HTH_sf"/>
</dbReference>
<gene>
    <name evidence="5" type="ORF">EV191_11051</name>
</gene>
<dbReference type="EMBL" id="SLXQ01000010">
    <property type="protein sequence ID" value="TCP48494.1"/>
    <property type="molecule type" value="Genomic_DNA"/>
</dbReference>
<dbReference type="Pfam" id="PF13556">
    <property type="entry name" value="HTH_30"/>
    <property type="match status" value="1"/>
</dbReference>
<evidence type="ECO:0000256" key="1">
    <source>
        <dbReference type="ARBA" id="ARBA00006754"/>
    </source>
</evidence>
<sequence>MATFSTPEQPPGHADLTEQPLGWLVRWLNTELDEVLDSLVDGELAEVPELAIAREDPRAAIRLAVRVHLVSLVNCVGQSPRGGQIAMPPLIDRHARALARQDMPPLTALLRAFEIVHAGLWRRLAAALRDGPYQLAPEHRAEVLELASAHLFAYFQTATKATATAYASERALIERRSMSRRAEVIAALLAGSIPVTEAESTLGYEFNTSHVGYIAWVDALSELDRLDSVTTRLFERLRPRQHLAVPNGERSLFGWISSGDAWHTALREETLPDGIHLALGAPQQGVDGFRASHLEALEARRVSVAVGLTAINKPVLFDDIAVASLASRDLVAANAFVHRQLGRLASSDESAHRLLRTLAVYLEELASPTKTARRLHVHPNTVIKRVERIEEILGRPVDPGSLALRVAVELAPFSGDPP</sequence>
<dbReference type="RefSeq" id="WP_132878776.1">
    <property type="nucleotide sequence ID" value="NZ_SLXQ01000010.1"/>
</dbReference>
<comment type="similarity">
    <text evidence="1">Belongs to the CdaR family.</text>
</comment>
<proteinExistence type="inferred from homology"/>
<evidence type="ECO:0000313" key="6">
    <source>
        <dbReference type="Proteomes" id="UP000294911"/>
    </source>
</evidence>
<dbReference type="Gene3D" id="1.10.10.2840">
    <property type="entry name" value="PucR C-terminal helix-turn-helix domain"/>
    <property type="match status" value="1"/>
</dbReference>
<dbReference type="Pfam" id="PF14361">
    <property type="entry name" value="RsbRD_N"/>
    <property type="match status" value="1"/>
</dbReference>
<evidence type="ECO:0000313" key="5">
    <source>
        <dbReference type="EMBL" id="TCP48494.1"/>
    </source>
</evidence>
<dbReference type="InterPro" id="IPR025736">
    <property type="entry name" value="PucR_C-HTH_dom"/>
</dbReference>
<dbReference type="AlphaFoldDB" id="A0A4R2QIJ3"/>
<dbReference type="GO" id="GO:0003677">
    <property type="term" value="F:DNA binding"/>
    <property type="evidence" value="ECO:0007669"/>
    <property type="project" value="UniProtKB-KW"/>
</dbReference>
<dbReference type="PANTHER" id="PTHR33744">
    <property type="entry name" value="CARBOHYDRATE DIACID REGULATOR"/>
    <property type="match status" value="1"/>
</dbReference>
<evidence type="ECO:0000259" key="2">
    <source>
        <dbReference type="Pfam" id="PF13556"/>
    </source>
</evidence>
<dbReference type="InterPro" id="IPR051448">
    <property type="entry name" value="CdaR-like_regulators"/>
</dbReference>
<protein>
    <submittedName>
        <fullName evidence="5">DNA-binding PucR family transcriptional regulator</fullName>
    </submittedName>
</protein>
<keyword evidence="6" id="KW-1185">Reference proteome</keyword>
<comment type="caution">
    <text evidence="5">The sequence shown here is derived from an EMBL/GenBank/DDBJ whole genome shotgun (WGS) entry which is preliminary data.</text>
</comment>
<accession>A0A4R2QIJ3</accession>
<feature type="domain" description="CdaR GGDEF-like" evidence="4">
    <location>
        <begin position="195"/>
        <end position="302"/>
    </location>
</feature>
<dbReference type="InterPro" id="IPR025751">
    <property type="entry name" value="RsbRD_N_dom"/>
</dbReference>
<dbReference type="OrthoDB" id="3663486at2"/>
<feature type="domain" description="PucR C-terminal helix-turn-helix" evidence="2">
    <location>
        <begin position="354"/>
        <end position="409"/>
    </location>
</feature>
<keyword evidence="5" id="KW-0238">DNA-binding</keyword>
<evidence type="ECO:0000259" key="3">
    <source>
        <dbReference type="Pfam" id="PF14361"/>
    </source>
</evidence>
<dbReference type="Proteomes" id="UP000294911">
    <property type="component" value="Unassembled WGS sequence"/>
</dbReference>
<organism evidence="5 6">
    <name type="scientific">Tamaricihabitans halophyticus</name>
    <dbReference type="NCBI Taxonomy" id="1262583"/>
    <lineage>
        <taxon>Bacteria</taxon>
        <taxon>Bacillati</taxon>
        <taxon>Actinomycetota</taxon>
        <taxon>Actinomycetes</taxon>
        <taxon>Pseudonocardiales</taxon>
        <taxon>Pseudonocardiaceae</taxon>
        <taxon>Tamaricihabitans</taxon>
    </lineage>
</organism>